<evidence type="ECO:0000256" key="1">
    <source>
        <dbReference type="SAM" id="MobiDB-lite"/>
    </source>
</evidence>
<comment type="caution">
    <text evidence="2">The sequence shown here is derived from an EMBL/GenBank/DDBJ whole genome shotgun (WGS) entry which is preliminary data.</text>
</comment>
<dbReference type="Proteomes" id="UP001281761">
    <property type="component" value="Unassembled WGS sequence"/>
</dbReference>
<sequence length="326" mass="36451">MHSALELKLFEIPAAVCLEASSMDEGLIGDALYLLKTLIMMSELVTESMTLLSLDGSPEPRNSTDVNMEQSRRKGKHTSLLKEITRIDESNMFPGHVQQVAPSDPAKVSLRNFLLDSLQQTLSLLITDFKNHHIHQTPTTTILSSTPQDSQIEQKSQDLFNLLDSIILLLSTQFALLQTRFRLALRLRDNSVDSLIIFVFLKITHIILVSYTVNHHSSPPILPVHSASPSLPPIVTRPRFSILPHPLFANSTHSPIQLRLLLSPDTSDLTRQAPHQRLSVQSQSTNSNEESDDTNTNDEAPFIDRLTFRESDISSTTKRPFEATCG</sequence>
<evidence type="ECO:0000313" key="3">
    <source>
        <dbReference type="Proteomes" id="UP001281761"/>
    </source>
</evidence>
<feature type="region of interest" description="Disordered" evidence="1">
    <location>
        <begin position="271"/>
        <end position="326"/>
    </location>
</feature>
<gene>
    <name evidence="2" type="ORF">BLNAU_18007</name>
</gene>
<dbReference type="EMBL" id="JARBJD010000211">
    <property type="protein sequence ID" value="KAK2947084.1"/>
    <property type="molecule type" value="Genomic_DNA"/>
</dbReference>
<protein>
    <submittedName>
        <fullName evidence="2">Uncharacterized protein</fullName>
    </submittedName>
</protein>
<feature type="compositionally biased region" description="Polar residues" evidence="1">
    <location>
        <begin position="278"/>
        <end position="288"/>
    </location>
</feature>
<organism evidence="2 3">
    <name type="scientific">Blattamonas nauphoetae</name>
    <dbReference type="NCBI Taxonomy" id="2049346"/>
    <lineage>
        <taxon>Eukaryota</taxon>
        <taxon>Metamonada</taxon>
        <taxon>Preaxostyla</taxon>
        <taxon>Oxymonadida</taxon>
        <taxon>Blattamonas</taxon>
    </lineage>
</organism>
<reference evidence="2 3" key="1">
    <citation type="journal article" date="2022" name="bioRxiv">
        <title>Genomics of Preaxostyla Flagellates Illuminates Evolutionary Transitions and the Path Towards Mitochondrial Loss.</title>
        <authorList>
            <person name="Novak L.V.F."/>
            <person name="Treitli S.C."/>
            <person name="Pyrih J."/>
            <person name="Halakuc P."/>
            <person name="Pipaliya S.V."/>
            <person name="Vacek V."/>
            <person name="Brzon O."/>
            <person name="Soukal P."/>
            <person name="Eme L."/>
            <person name="Dacks J.B."/>
            <person name="Karnkowska A."/>
            <person name="Elias M."/>
            <person name="Hampl V."/>
        </authorList>
    </citation>
    <scope>NUCLEOTIDE SEQUENCE [LARGE SCALE GENOMIC DNA]</scope>
    <source>
        <strain evidence="2">NAU3</strain>
        <tissue evidence="2">Gut</tissue>
    </source>
</reference>
<keyword evidence="3" id="KW-1185">Reference proteome</keyword>
<proteinExistence type="predicted"/>
<feature type="compositionally biased region" description="Polar residues" evidence="1">
    <location>
        <begin position="60"/>
        <end position="69"/>
    </location>
</feature>
<name>A0ABQ9X5N2_9EUKA</name>
<evidence type="ECO:0000313" key="2">
    <source>
        <dbReference type="EMBL" id="KAK2947084.1"/>
    </source>
</evidence>
<accession>A0ABQ9X5N2</accession>
<feature type="region of interest" description="Disordered" evidence="1">
    <location>
        <begin position="53"/>
        <end position="75"/>
    </location>
</feature>